<gene>
    <name evidence="1" type="ORF">Mgrana_01544</name>
</gene>
<dbReference type="InterPro" id="IPR009467">
    <property type="entry name" value="Glycolipid-bd_prot_put"/>
</dbReference>
<evidence type="ECO:0000313" key="1">
    <source>
        <dbReference type="EMBL" id="RIH92512.1"/>
    </source>
</evidence>
<dbReference type="OrthoDB" id="9814791at2"/>
<proteinExistence type="predicted"/>
<dbReference type="RefSeq" id="WP_147021156.1">
    <property type="nucleotide sequence ID" value="NZ_BJXM01000008.1"/>
</dbReference>
<evidence type="ECO:0000313" key="2">
    <source>
        <dbReference type="Proteomes" id="UP000266178"/>
    </source>
</evidence>
<dbReference type="AlphaFoldDB" id="A0A399FC26"/>
<protein>
    <submittedName>
        <fullName evidence="1">Putative glycolipid-binding protein</fullName>
    </submittedName>
</protein>
<keyword evidence="2" id="KW-1185">Reference proteome</keyword>
<dbReference type="Pfam" id="PF06475">
    <property type="entry name" value="Glycolipid_bind"/>
    <property type="match status" value="1"/>
</dbReference>
<sequence>MVWVSVSNDRTTEHLRLDAGPAGFRANGLVVGRFDGLPLRLRYTLDIADDWTVGSLRADLEGGAGLDLDSDRRGNWHGTDGMQLETLEGCLDVDIQATPFTNTLPIRRLGLEVGGSREISVVYIPMPSLVPRRAQQKYTRLGPDKYLFEGLETGFRAVLQVDDQGLVLEYTGLFRRV</sequence>
<name>A0A399FC26_9DEIN</name>
<comment type="caution">
    <text evidence="1">The sequence shown here is derived from an EMBL/GenBank/DDBJ whole genome shotgun (WGS) entry which is preliminary data.</text>
</comment>
<accession>A0A399FC26</accession>
<organism evidence="1 2">
    <name type="scientific">Meiothermus granaticius NBRC 107808</name>
    <dbReference type="NCBI Taxonomy" id="1227551"/>
    <lineage>
        <taxon>Bacteria</taxon>
        <taxon>Thermotogati</taxon>
        <taxon>Deinococcota</taxon>
        <taxon>Deinococci</taxon>
        <taxon>Thermales</taxon>
        <taxon>Thermaceae</taxon>
        <taxon>Meiothermus</taxon>
    </lineage>
</organism>
<dbReference type="Proteomes" id="UP000266178">
    <property type="component" value="Unassembled WGS sequence"/>
</dbReference>
<reference evidence="1 2" key="1">
    <citation type="submission" date="2018-08" db="EMBL/GenBank/DDBJ databases">
        <title>Meiothermus granaticius genome AF-68 sequencing project.</title>
        <authorList>
            <person name="Da Costa M.S."/>
            <person name="Albuquerque L."/>
            <person name="Raposo P."/>
            <person name="Froufe H.J.C."/>
            <person name="Barroso C.S."/>
            <person name="Egas C."/>
        </authorList>
    </citation>
    <scope>NUCLEOTIDE SEQUENCE [LARGE SCALE GENOMIC DNA]</scope>
    <source>
        <strain evidence="1 2">AF-68</strain>
    </source>
</reference>
<dbReference type="EMBL" id="QWLB01000018">
    <property type="protein sequence ID" value="RIH92512.1"/>
    <property type="molecule type" value="Genomic_DNA"/>
</dbReference>
<dbReference type="SUPFAM" id="SSF159275">
    <property type="entry name" value="PA1994-like"/>
    <property type="match status" value="1"/>
</dbReference>